<proteinExistence type="predicted"/>
<name>D1VSS7_9FIRM</name>
<dbReference type="Proteomes" id="UP000005711">
    <property type="component" value="Unassembled WGS sequence"/>
</dbReference>
<dbReference type="CDD" id="cd00093">
    <property type="entry name" value="HTH_XRE"/>
    <property type="match status" value="1"/>
</dbReference>
<evidence type="ECO:0000259" key="1">
    <source>
        <dbReference type="PROSITE" id="PS50943"/>
    </source>
</evidence>
<dbReference type="RefSeq" id="WP_004824237.1">
    <property type="nucleotide sequence ID" value="NZ_ADDO01000023.1"/>
</dbReference>
<dbReference type="SUPFAM" id="SSF47413">
    <property type="entry name" value="lambda repressor-like DNA-binding domains"/>
    <property type="match status" value="1"/>
</dbReference>
<dbReference type="Pfam" id="PF01381">
    <property type="entry name" value="HTH_3"/>
    <property type="match status" value="1"/>
</dbReference>
<accession>D1VSS7</accession>
<dbReference type="SMART" id="SM00530">
    <property type="entry name" value="HTH_XRE"/>
    <property type="match status" value="1"/>
</dbReference>
<gene>
    <name evidence="2" type="ORF">HMPREF0628_1081</name>
</gene>
<protein>
    <submittedName>
        <fullName evidence="2">DNA-binding helix-turn-helix protein</fullName>
    </submittedName>
</protein>
<dbReference type="InterPro" id="IPR010982">
    <property type="entry name" value="Lambda_DNA-bd_dom_sf"/>
</dbReference>
<evidence type="ECO:0000313" key="3">
    <source>
        <dbReference type="Proteomes" id="UP000005711"/>
    </source>
</evidence>
<dbReference type="EMBL" id="ADDO01000023">
    <property type="protein sequence ID" value="EFA90439.1"/>
    <property type="molecule type" value="Genomic_DNA"/>
</dbReference>
<keyword evidence="2" id="KW-0238">DNA-binding</keyword>
<organism evidence="2 3">
    <name type="scientific">Peptoniphilus lacrimalis 315-B</name>
    <dbReference type="NCBI Taxonomy" id="596330"/>
    <lineage>
        <taxon>Bacteria</taxon>
        <taxon>Bacillati</taxon>
        <taxon>Bacillota</taxon>
        <taxon>Tissierellia</taxon>
        <taxon>Tissierellales</taxon>
        <taxon>Peptoniphilaceae</taxon>
        <taxon>Peptoniphilus</taxon>
    </lineage>
</organism>
<dbReference type="Gene3D" id="1.10.260.40">
    <property type="entry name" value="lambda repressor-like DNA-binding domains"/>
    <property type="match status" value="1"/>
</dbReference>
<dbReference type="InterPro" id="IPR001387">
    <property type="entry name" value="Cro/C1-type_HTH"/>
</dbReference>
<reference evidence="2 3" key="1">
    <citation type="submission" date="2009-12" db="EMBL/GenBank/DDBJ databases">
        <title>Genome Sequence of Peptoniphilus lacrimalis 315-B.</title>
        <authorList>
            <person name="Durkin A.S."/>
            <person name="Madupu R."/>
            <person name="Torralba M."/>
            <person name="Methe B."/>
            <person name="Sutton G."/>
            <person name="Strausberg R.L."/>
            <person name="Nelson K.E."/>
        </authorList>
    </citation>
    <scope>NUCLEOTIDE SEQUENCE [LARGE SCALE GENOMIC DNA]</scope>
    <source>
        <strain evidence="2 3">315-B</strain>
    </source>
</reference>
<dbReference type="AlphaFoldDB" id="D1VSS7"/>
<dbReference type="GO" id="GO:0003677">
    <property type="term" value="F:DNA binding"/>
    <property type="evidence" value="ECO:0007669"/>
    <property type="project" value="UniProtKB-KW"/>
</dbReference>
<dbReference type="PROSITE" id="PS50943">
    <property type="entry name" value="HTH_CROC1"/>
    <property type="match status" value="1"/>
</dbReference>
<keyword evidence="3" id="KW-1185">Reference proteome</keyword>
<sequence length="69" mass="7678">MNDIILKLNKRLIKKKLIELNLTQSEFANKNNIAQSTLSNVLNGRQATTKTLNKIADGLGISVIELLED</sequence>
<feature type="domain" description="HTH cro/C1-type" evidence="1">
    <location>
        <begin position="13"/>
        <end position="66"/>
    </location>
</feature>
<evidence type="ECO:0000313" key="2">
    <source>
        <dbReference type="EMBL" id="EFA90439.1"/>
    </source>
</evidence>
<comment type="caution">
    <text evidence="2">The sequence shown here is derived from an EMBL/GenBank/DDBJ whole genome shotgun (WGS) entry which is preliminary data.</text>
</comment>